<comment type="caution">
    <text evidence="1">The sequence shown here is derived from an EMBL/GenBank/DDBJ whole genome shotgun (WGS) entry which is preliminary data.</text>
</comment>
<accession>A0A916X231</accession>
<dbReference type="InterPro" id="IPR019056">
    <property type="entry name" value="Phage_TAC_6"/>
</dbReference>
<dbReference type="AlphaFoldDB" id="A0A916X231"/>
<evidence type="ECO:0000313" key="1">
    <source>
        <dbReference type="EMBL" id="GGB51003.1"/>
    </source>
</evidence>
<reference evidence="1" key="2">
    <citation type="submission" date="2020-09" db="EMBL/GenBank/DDBJ databases">
        <authorList>
            <person name="Sun Q."/>
            <person name="Zhou Y."/>
        </authorList>
    </citation>
    <scope>NUCLEOTIDE SEQUENCE</scope>
    <source>
        <strain evidence="1">CGMCC 1.12426</strain>
    </source>
</reference>
<reference evidence="1" key="1">
    <citation type="journal article" date="2014" name="Int. J. Syst. Evol. Microbiol.">
        <title>Complete genome sequence of Corynebacterium casei LMG S-19264T (=DSM 44701T), isolated from a smear-ripened cheese.</title>
        <authorList>
            <consortium name="US DOE Joint Genome Institute (JGI-PGF)"/>
            <person name="Walter F."/>
            <person name="Albersmeier A."/>
            <person name="Kalinowski J."/>
            <person name="Ruckert C."/>
        </authorList>
    </citation>
    <scope>NUCLEOTIDE SEQUENCE</scope>
    <source>
        <strain evidence="1">CGMCC 1.12426</strain>
    </source>
</reference>
<dbReference type="OrthoDB" id="7582980at2"/>
<protein>
    <recommendedName>
        <fullName evidence="3">Phage tail assembly chaperone</fullName>
    </recommendedName>
</protein>
<sequence>MHRLMAGLGWRPGDVWSATPREILAALSPAADGQVISRSVLAGLMAAAPDAAKGEDRRDDHARQ</sequence>
<name>A0A916X231_9HYPH</name>
<evidence type="ECO:0008006" key="3">
    <source>
        <dbReference type="Google" id="ProtNLM"/>
    </source>
</evidence>
<dbReference type="Pfam" id="PF09550">
    <property type="entry name" value="Phage_TAC_6"/>
    <property type="match status" value="1"/>
</dbReference>
<organism evidence="1 2">
    <name type="scientific">Roseibium aquae</name>
    <dbReference type="NCBI Taxonomy" id="1323746"/>
    <lineage>
        <taxon>Bacteria</taxon>
        <taxon>Pseudomonadati</taxon>
        <taxon>Pseudomonadota</taxon>
        <taxon>Alphaproteobacteria</taxon>
        <taxon>Hyphomicrobiales</taxon>
        <taxon>Stappiaceae</taxon>
        <taxon>Roseibium</taxon>
    </lineage>
</organism>
<proteinExistence type="predicted"/>
<dbReference type="RefSeq" id="WP_150496153.1">
    <property type="nucleotide sequence ID" value="NZ_BMFA01000006.1"/>
</dbReference>
<dbReference type="EMBL" id="BMFA01000006">
    <property type="protein sequence ID" value="GGB51003.1"/>
    <property type="molecule type" value="Genomic_DNA"/>
</dbReference>
<keyword evidence="2" id="KW-1185">Reference proteome</keyword>
<gene>
    <name evidence="1" type="ORF">GCM10011316_23840</name>
</gene>
<evidence type="ECO:0000313" key="2">
    <source>
        <dbReference type="Proteomes" id="UP000605148"/>
    </source>
</evidence>
<dbReference type="Proteomes" id="UP000605148">
    <property type="component" value="Unassembled WGS sequence"/>
</dbReference>